<protein>
    <submittedName>
        <fullName evidence="1">Uncharacterized protein</fullName>
    </submittedName>
</protein>
<dbReference type="OrthoDB" id="10373519at2759"/>
<reference evidence="1 2" key="1">
    <citation type="submission" date="2015-01" db="EMBL/GenBank/DDBJ databases">
        <title>The Genome Sequence of Exophiala sideris CBS121828.</title>
        <authorList>
            <consortium name="The Broad Institute Genomics Platform"/>
            <person name="Cuomo C."/>
            <person name="de Hoog S."/>
            <person name="Gorbushina A."/>
            <person name="Stielow B."/>
            <person name="Teixiera M."/>
            <person name="Abouelleil A."/>
            <person name="Chapman S.B."/>
            <person name="Priest M."/>
            <person name="Young S.K."/>
            <person name="Wortman J."/>
            <person name="Nusbaum C."/>
            <person name="Birren B."/>
        </authorList>
    </citation>
    <scope>NUCLEOTIDE SEQUENCE [LARGE SCALE GENOMIC DNA]</scope>
    <source>
        <strain evidence="1 2">CBS 121828</strain>
    </source>
</reference>
<sequence length="234" mass="26743">MALQSLQKRLDATTEDSVDWNRLGLAGGLLYQRQDIFPQPLLSTAAAENFKTRIQRWETMMELDEDLPRIVGPEDLQRVVEAPQPPRNNGTLDSKMKMLVWDVKKSRSVPFHRLVIANRPDAQRRVDLRIHNTVRTWAANPILALWQLEREDKERSFRYKREEYGLSPATGVSVEEWERHRRQTLDQSSNGAKDIEHNPTQLHHLPGVDTLLKAAGLDSAAGEVGKLLASRTKV</sequence>
<dbReference type="EMBL" id="KN846954">
    <property type="protein sequence ID" value="KIV77518.1"/>
    <property type="molecule type" value="Genomic_DNA"/>
</dbReference>
<dbReference type="HOGENOM" id="CLU_1185035_0_0_1"/>
<name>A0A0D1YRI8_9EURO</name>
<evidence type="ECO:0000313" key="1">
    <source>
        <dbReference type="EMBL" id="KIV77518.1"/>
    </source>
</evidence>
<proteinExistence type="predicted"/>
<gene>
    <name evidence="1" type="ORF">PV11_09308</name>
</gene>
<dbReference type="Proteomes" id="UP000053599">
    <property type="component" value="Unassembled WGS sequence"/>
</dbReference>
<organism evidence="1 2">
    <name type="scientific">Exophiala sideris</name>
    <dbReference type="NCBI Taxonomy" id="1016849"/>
    <lineage>
        <taxon>Eukaryota</taxon>
        <taxon>Fungi</taxon>
        <taxon>Dikarya</taxon>
        <taxon>Ascomycota</taxon>
        <taxon>Pezizomycotina</taxon>
        <taxon>Eurotiomycetes</taxon>
        <taxon>Chaetothyriomycetidae</taxon>
        <taxon>Chaetothyriales</taxon>
        <taxon>Herpotrichiellaceae</taxon>
        <taxon>Exophiala</taxon>
    </lineage>
</organism>
<dbReference type="AlphaFoldDB" id="A0A0D1YRI8"/>
<accession>A0A0D1YRI8</accession>
<evidence type="ECO:0000313" key="2">
    <source>
        <dbReference type="Proteomes" id="UP000053599"/>
    </source>
</evidence>